<feature type="domain" description="N-acetyltransferase" evidence="4">
    <location>
        <begin position="25"/>
        <end position="166"/>
    </location>
</feature>
<keyword evidence="6" id="KW-1185">Reference proteome</keyword>
<organism evidence="5 6">
    <name type="scientific">Sphingomonas corticis</name>
    <dbReference type="NCBI Taxonomy" id="2722791"/>
    <lineage>
        <taxon>Bacteria</taxon>
        <taxon>Pseudomonadati</taxon>
        <taxon>Pseudomonadota</taxon>
        <taxon>Alphaproteobacteria</taxon>
        <taxon>Sphingomonadales</taxon>
        <taxon>Sphingomonadaceae</taxon>
        <taxon>Sphingomonas</taxon>
    </lineage>
</organism>
<reference evidence="5 6" key="1">
    <citation type="submission" date="2020-03" db="EMBL/GenBank/DDBJ databases">
        <authorList>
            <person name="Wang L."/>
            <person name="He N."/>
            <person name="Li Y."/>
            <person name="Fang Y."/>
            <person name="Zhang F."/>
        </authorList>
    </citation>
    <scope>NUCLEOTIDE SEQUENCE [LARGE SCALE GENOMIC DNA]</scope>
    <source>
        <strain evidence="5 6">36D10-4-7</strain>
    </source>
</reference>
<dbReference type="EMBL" id="JAAVJH010000015">
    <property type="protein sequence ID" value="NJR80298.1"/>
    <property type="molecule type" value="Genomic_DNA"/>
</dbReference>
<evidence type="ECO:0000256" key="1">
    <source>
        <dbReference type="ARBA" id="ARBA00022679"/>
    </source>
</evidence>
<dbReference type="InterPro" id="IPR050832">
    <property type="entry name" value="Bact_Acetyltransf"/>
</dbReference>
<dbReference type="Proteomes" id="UP000732399">
    <property type="component" value="Unassembled WGS sequence"/>
</dbReference>
<dbReference type="Gene3D" id="3.40.630.30">
    <property type="match status" value="1"/>
</dbReference>
<dbReference type="NCBIfam" id="NF002959">
    <property type="entry name" value="PRK03624.1"/>
    <property type="match status" value="1"/>
</dbReference>
<evidence type="ECO:0000259" key="4">
    <source>
        <dbReference type="PROSITE" id="PS51186"/>
    </source>
</evidence>
<dbReference type="PROSITE" id="PS51186">
    <property type="entry name" value="GNAT"/>
    <property type="match status" value="1"/>
</dbReference>
<accession>A0ABX1CUI7</accession>
<sequence>MSSADEERPRRSASSAADVHPVPGLQIGTYRATQFAQVRDLWNEAFPDDPPRNRAEAAIPQKLAVQPDLLVVATLDGHVAGTVMAGYDGHRGWLYSLAVRREQRSRGIGRSLVREAERRLAALGCTKVNLQVRGSNERLAGFYEALGFAREERISLGKALLECGPDLG</sequence>
<dbReference type="CDD" id="cd04301">
    <property type="entry name" value="NAT_SF"/>
    <property type="match status" value="1"/>
</dbReference>
<evidence type="ECO:0000256" key="2">
    <source>
        <dbReference type="ARBA" id="ARBA00023315"/>
    </source>
</evidence>
<dbReference type="RefSeq" id="WP_168135853.1">
    <property type="nucleotide sequence ID" value="NZ_JAAVJH010000015.1"/>
</dbReference>
<dbReference type="GO" id="GO:0016746">
    <property type="term" value="F:acyltransferase activity"/>
    <property type="evidence" value="ECO:0007669"/>
    <property type="project" value="UniProtKB-KW"/>
</dbReference>
<evidence type="ECO:0000256" key="3">
    <source>
        <dbReference type="SAM" id="MobiDB-lite"/>
    </source>
</evidence>
<keyword evidence="2 5" id="KW-0012">Acyltransferase</keyword>
<keyword evidence="1 5" id="KW-0808">Transferase</keyword>
<protein>
    <submittedName>
        <fullName evidence="5">GNAT family acetyltransferase</fullName>
        <ecNumber evidence="5">2.3.1.-</ecNumber>
    </submittedName>
</protein>
<dbReference type="InterPro" id="IPR016181">
    <property type="entry name" value="Acyl_CoA_acyltransferase"/>
</dbReference>
<dbReference type="InterPro" id="IPR000182">
    <property type="entry name" value="GNAT_dom"/>
</dbReference>
<evidence type="ECO:0000313" key="5">
    <source>
        <dbReference type="EMBL" id="NJR80298.1"/>
    </source>
</evidence>
<feature type="compositionally biased region" description="Basic and acidic residues" evidence="3">
    <location>
        <begin position="1"/>
        <end position="10"/>
    </location>
</feature>
<name>A0ABX1CUI7_9SPHN</name>
<feature type="region of interest" description="Disordered" evidence="3">
    <location>
        <begin position="1"/>
        <end position="20"/>
    </location>
</feature>
<dbReference type="EC" id="2.3.1.-" evidence="5"/>
<dbReference type="Pfam" id="PF00583">
    <property type="entry name" value="Acetyltransf_1"/>
    <property type="match status" value="1"/>
</dbReference>
<gene>
    <name evidence="5" type="ORF">HBH26_17085</name>
</gene>
<dbReference type="SUPFAM" id="SSF55729">
    <property type="entry name" value="Acyl-CoA N-acyltransferases (Nat)"/>
    <property type="match status" value="1"/>
</dbReference>
<proteinExistence type="predicted"/>
<dbReference type="PANTHER" id="PTHR43877">
    <property type="entry name" value="AMINOALKYLPHOSPHONATE N-ACETYLTRANSFERASE-RELATED-RELATED"/>
    <property type="match status" value="1"/>
</dbReference>
<comment type="caution">
    <text evidence="5">The sequence shown here is derived from an EMBL/GenBank/DDBJ whole genome shotgun (WGS) entry which is preliminary data.</text>
</comment>
<evidence type="ECO:0000313" key="6">
    <source>
        <dbReference type="Proteomes" id="UP000732399"/>
    </source>
</evidence>